<name>A0A1X2GW94_9FUNG</name>
<comment type="catalytic activity">
    <reaction evidence="1">
        <text>Random endo-hydrolysis of N-acetyl-beta-D-glucosaminide (1-&gt;4)-beta-linkages in chitin and chitodextrins.</text>
        <dbReference type="EC" id="3.2.1.14"/>
    </reaction>
</comment>
<protein>
    <recommendedName>
        <fullName evidence="2">chitinase</fullName>
        <ecNumber evidence="2">3.2.1.14</ecNumber>
    </recommendedName>
</protein>
<evidence type="ECO:0000256" key="4">
    <source>
        <dbReference type="ARBA" id="ARBA00023024"/>
    </source>
</evidence>
<keyword evidence="14" id="KW-1185">Reference proteome</keyword>
<keyword evidence="5" id="KW-0119">Carbohydrate metabolism</keyword>
<feature type="chain" id="PRO_5012642939" description="chitinase" evidence="11">
    <location>
        <begin position="22"/>
        <end position="578"/>
    </location>
</feature>
<comment type="similarity">
    <text evidence="9">Belongs to the glycosyl hydrolase 18 family.</text>
</comment>
<evidence type="ECO:0000259" key="12">
    <source>
        <dbReference type="PROSITE" id="PS51910"/>
    </source>
</evidence>
<dbReference type="PROSITE" id="PS51910">
    <property type="entry name" value="GH18_2"/>
    <property type="match status" value="1"/>
</dbReference>
<dbReference type="InterPro" id="IPR045321">
    <property type="entry name" value="Cts1-like"/>
</dbReference>
<dbReference type="EMBL" id="MCGT01000002">
    <property type="protein sequence ID" value="ORX62323.1"/>
    <property type="molecule type" value="Genomic_DNA"/>
</dbReference>
<evidence type="ECO:0000256" key="10">
    <source>
        <dbReference type="SAM" id="MobiDB-lite"/>
    </source>
</evidence>
<dbReference type="STRING" id="101127.A0A1X2GW94"/>
<dbReference type="Proteomes" id="UP000242146">
    <property type="component" value="Unassembled WGS sequence"/>
</dbReference>
<keyword evidence="4" id="KW-0146">Chitin degradation</keyword>
<reference evidence="13 14" key="1">
    <citation type="submission" date="2016-07" db="EMBL/GenBank/DDBJ databases">
        <title>Pervasive Adenine N6-methylation of Active Genes in Fungi.</title>
        <authorList>
            <consortium name="DOE Joint Genome Institute"/>
            <person name="Mondo S.J."/>
            <person name="Dannebaum R.O."/>
            <person name="Kuo R.C."/>
            <person name="Labutti K."/>
            <person name="Haridas S."/>
            <person name="Kuo A."/>
            <person name="Salamov A."/>
            <person name="Ahrendt S.R."/>
            <person name="Lipzen A."/>
            <person name="Sullivan W."/>
            <person name="Andreopoulos W.B."/>
            <person name="Clum A."/>
            <person name="Lindquist E."/>
            <person name="Daum C."/>
            <person name="Ramamoorthy G.K."/>
            <person name="Gryganskyi A."/>
            <person name="Culley D."/>
            <person name="Magnuson J.K."/>
            <person name="James T.Y."/>
            <person name="O'Malley M.A."/>
            <person name="Stajich J.E."/>
            <person name="Spatafora J.W."/>
            <person name="Visel A."/>
            <person name="Grigoriev I.V."/>
        </authorList>
    </citation>
    <scope>NUCLEOTIDE SEQUENCE [LARGE SCALE GENOMIC DNA]</scope>
    <source>
        <strain evidence="13 14">NRRL 3301</strain>
    </source>
</reference>
<dbReference type="GO" id="GO:0008061">
    <property type="term" value="F:chitin binding"/>
    <property type="evidence" value="ECO:0007669"/>
    <property type="project" value="InterPro"/>
</dbReference>
<keyword evidence="7" id="KW-0624">Polysaccharide degradation</keyword>
<dbReference type="GO" id="GO:0006032">
    <property type="term" value="P:chitin catabolic process"/>
    <property type="evidence" value="ECO:0007669"/>
    <property type="project" value="UniProtKB-KW"/>
</dbReference>
<dbReference type="Pfam" id="PF03427">
    <property type="entry name" value="CBM_19"/>
    <property type="match status" value="1"/>
</dbReference>
<feature type="region of interest" description="Disordered" evidence="10">
    <location>
        <begin position="354"/>
        <end position="391"/>
    </location>
</feature>
<evidence type="ECO:0000256" key="1">
    <source>
        <dbReference type="ARBA" id="ARBA00000822"/>
    </source>
</evidence>
<evidence type="ECO:0000256" key="2">
    <source>
        <dbReference type="ARBA" id="ARBA00012729"/>
    </source>
</evidence>
<evidence type="ECO:0000313" key="14">
    <source>
        <dbReference type="Proteomes" id="UP000242146"/>
    </source>
</evidence>
<evidence type="ECO:0000256" key="5">
    <source>
        <dbReference type="ARBA" id="ARBA00023277"/>
    </source>
</evidence>
<feature type="compositionally biased region" description="Polar residues" evidence="10">
    <location>
        <begin position="382"/>
        <end position="391"/>
    </location>
</feature>
<feature type="compositionally biased region" description="Polar residues" evidence="10">
    <location>
        <begin position="355"/>
        <end position="365"/>
    </location>
</feature>
<dbReference type="Gene3D" id="3.20.20.80">
    <property type="entry name" value="Glycosidases"/>
    <property type="match status" value="1"/>
</dbReference>
<dbReference type="AlphaFoldDB" id="A0A1X2GW94"/>
<dbReference type="InterPro" id="IPR005089">
    <property type="entry name" value="CBM19"/>
</dbReference>
<evidence type="ECO:0000256" key="9">
    <source>
        <dbReference type="RuleBase" id="RU004453"/>
    </source>
</evidence>
<dbReference type="GO" id="GO:0000272">
    <property type="term" value="P:polysaccharide catabolic process"/>
    <property type="evidence" value="ECO:0007669"/>
    <property type="project" value="UniProtKB-KW"/>
</dbReference>
<dbReference type="GO" id="GO:0005576">
    <property type="term" value="C:extracellular region"/>
    <property type="evidence" value="ECO:0007669"/>
    <property type="project" value="TreeGrafter"/>
</dbReference>
<feature type="compositionally biased region" description="Polar residues" evidence="10">
    <location>
        <begin position="454"/>
        <end position="471"/>
    </location>
</feature>
<gene>
    <name evidence="13" type="ORF">DM01DRAFT_1279725</name>
</gene>
<feature type="compositionally biased region" description="Basic and acidic residues" evidence="10">
    <location>
        <begin position="366"/>
        <end position="381"/>
    </location>
</feature>
<evidence type="ECO:0000256" key="8">
    <source>
        <dbReference type="RuleBase" id="RU000489"/>
    </source>
</evidence>
<accession>A0A1X2GW94</accession>
<evidence type="ECO:0000256" key="11">
    <source>
        <dbReference type="SAM" id="SignalP"/>
    </source>
</evidence>
<dbReference type="GO" id="GO:0008843">
    <property type="term" value="F:endochitinase activity"/>
    <property type="evidence" value="ECO:0007669"/>
    <property type="project" value="UniProtKB-EC"/>
</dbReference>
<comment type="caution">
    <text evidence="13">The sequence shown here is derived from an EMBL/GenBank/DDBJ whole genome shotgun (WGS) entry which is preliminary data.</text>
</comment>
<evidence type="ECO:0000256" key="7">
    <source>
        <dbReference type="ARBA" id="ARBA00023326"/>
    </source>
</evidence>
<evidence type="ECO:0000313" key="13">
    <source>
        <dbReference type="EMBL" id="ORX62323.1"/>
    </source>
</evidence>
<sequence length="578" mass="62582">MFHQFLLGLSVLSSCVSLVQASYPKGPGLVHYWGQDSVGEFGGPDSQRPLAEYCDGSAHAIIISFVSEFNPDALPVLNLANACNKMFPGTNLLHCPEIGEGTSKKKKKKLIGPKMENGPVDPVFSSLDIKQCQSNGVKVLLSLGGATGAYGLSDDDEGARFARKLWDIFGNGRSKYRPFGDAVVDGFDLDIEGGPSAGYTSLVRTLRRLYASDKSKNYYVTAAPQCPYPDAILGSVIDEVAVDAVHVQFYNNYCSATSGSFNFDTWNKWATKSPNDKVAVYLTIPGGPDAAENGYIPPDSLRSIIKRISPLSNFAGIAVWDASQAYMNRDASPNYASFLSQTLNQVHRQLLLTLDGSSDQDTNSDSSKDLEMQQENTKDIQSDTSNSPTAPTNACVRDGDACKTNGAFTCLGAQYAVCDLGKFKIVACPASTQCMATMDNLSVYCDKHGKNDATRPSSDVSTITKGSSYQQQEPVDLSPVSCYFSVDRANSSMFSATVNVRRLDNQPFVDQVEGTFRVRSNVHITWVEHGQVQQAGEVVTLNLDNPQHVSMAMVFKMGGTLNQGVFVAPEADSVRFSK</sequence>
<keyword evidence="3 8" id="KW-0378">Hydrolase</keyword>
<organism evidence="13 14">
    <name type="scientific">Hesseltinella vesiculosa</name>
    <dbReference type="NCBI Taxonomy" id="101127"/>
    <lineage>
        <taxon>Eukaryota</taxon>
        <taxon>Fungi</taxon>
        <taxon>Fungi incertae sedis</taxon>
        <taxon>Mucoromycota</taxon>
        <taxon>Mucoromycotina</taxon>
        <taxon>Mucoromycetes</taxon>
        <taxon>Mucorales</taxon>
        <taxon>Cunninghamellaceae</taxon>
        <taxon>Hesseltinella</taxon>
    </lineage>
</organism>
<dbReference type="PROSITE" id="PS01095">
    <property type="entry name" value="GH18_1"/>
    <property type="match status" value="1"/>
</dbReference>
<dbReference type="PANTHER" id="PTHR45708:SF49">
    <property type="entry name" value="ENDOCHITINASE"/>
    <property type="match status" value="1"/>
</dbReference>
<dbReference type="SUPFAM" id="SSF51445">
    <property type="entry name" value="(Trans)glycosidases"/>
    <property type="match status" value="1"/>
</dbReference>
<dbReference type="InterPro" id="IPR001223">
    <property type="entry name" value="Glyco_hydro18_cat"/>
</dbReference>
<dbReference type="PANTHER" id="PTHR45708">
    <property type="entry name" value="ENDOCHITINASE"/>
    <property type="match status" value="1"/>
</dbReference>
<dbReference type="InterPro" id="IPR001579">
    <property type="entry name" value="Glyco_hydro_18_chit_AS"/>
</dbReference>
<proteinExistence type="inferred from homology"/>
<keyword evidence="11" id="KW-0732">Signal</keyword>
<dbReference type="Pfam" id="PF00704">
    <property type="entry name" value="Glyco_hydro_18"/>
    <property type="match status" value="1"/>
</dbReference>
<evidence type="ECO:0000256" key="6">
    <source>
        <dbReference type="ARBA" id="ARBA00023295"/>
    </source>
</evidence>
<dbReference type="CDD" id="cd02877">
    <property type="entry name" value="GH18_hevamine_XipI_class_III"/>
    <property type="match status" value="1"/>
</dbReference>
<feature type="domain" description="GH18" evidence="12">
    <location>
        <begin position="27"/>
        <end position="342"/>
    </location>
</feature>
<feature type="region of interest" description="Disordered" evidence="10">
    <location>
        <begin position="451"/>
        <end position="471"/>
    </location>
</feature>
<evidence type="ECO:0000256" key="3">
    <source>
        <dbReference type="ARBA" id="ARBA00022801"/>
    </source>
</evidence>
<dbReference type="InterPro" id="IPR050542">
    <property type="entry name" value="Glycosyl_Hydrlase18_Chitinase"/>
</dbReference>
<dbReference type="OrthoDB" id="6020543at2759"/>
<dbReference type="InterPro" id="IPR017853">
    <property type="entry name" value="GH"/>
</dbReference>
<dbReference type="EC" id="3.2.1.14" evidence="2"/>
<keyword evidence="6 8" id="KW-0326">Glycosidase</keyword>
<feature type="signal peptide" evidence="11">
    <location>
        <begin position="1"/>
        <end position="21"/>
    </location>
</feature>